<organism evidence="1 2">
    <name type="scientific">Halovenus rubra</name>
    <dbReference type="NCBI Taxonomy" id="869890"/>
    <lineage>
        <taxon>Archaea</taxon>
        <taxon>Methanobacteriati</taxon>
        <taxon>Methanobacteriota</taxon>
        <taxon>Stenosarchaea group</taxon>
        <taxon>Halobacteria</taxon>
        <taxon>Halobacteriales</taxon>
        <taxon>Haloarculaceae</taxon>
        <taxon>Halovenus</taxon>
    </lineage>
</organism>
<dbReference type="Pfam" id="PF24037">
    <property type="entry name" value="DUF7346"/>
    <property type="match status" value="1"/>
</dbReference>
<dbReference type="EMBL" id="JBHSZQ010000001">
    <property type="protein sequence ID" value="MFC7124642.1"/>
    <property type="molecule type" value="Genomic_DNA"/>
</dbReference>
<dbReference type="RefSeq" id="WP_267637633.1">
    <property type="nucleotide sequence ID" value="NZ_JAODIY010000010.1"/>
</dbReference>
<sequence length="142" mass="15648">MTRRTVRDTEGTRYLLLKRSADASLVRHPETGERQHIPNDDLDTVDDATAADTVLRALPEPVVSLVTSVHDERSLALLLELDEEGPLSVRTLLSEYDFCESDLHGLLTELRAGGFVAETTVLGQRGYETTEVATDALDALRT</sequence>
<dbReference type="InterPro" id="IPR055770">
    <property type="entry name" value="DUF7346"/>
</dbReference>
<dbReference type="Proteomes" id="UP001596414">
    <property type="component" value="Unassembled WGS sequence"/>
</dbReference>
<accession>A0ABD5X148</accession>
<name>A0ABD5X148_9EURY</name>
<evidence type="ECO:0000313" key="2">
    <source>
        <dbReference type="Proteomes" id="UP001596414"/>
    </source>
</evidence>
<dbReference type="AlphaFoldDB" id="A0ABD5X148"/>
<evidence type="ECO:0000313" key="1">
    <source>
        <dbReference type="EMBL" id="MFC7124642.1"/>
    </source>
</evidence>
<protein>
    <recommendedName>
        <fullName evidence="3">Transcriptional regulator</fullName>
    </recommendedName>
</protein>
<proteinExistence type="predicted"/>
<reference evidence="1 2" key="1">
    <citation type="journal article" date="2014" name="Int. J. Syst. Evol. Microbiol.">
        <title>Complete genome sequence of Corynebacterium casei LMG S-19264T (=DSM 44701T), isolated from a smear-ripened cheese.</title>
        <authorList>
            <consortium name="US DOE Joint Genome Institute (JGI-PGF)"/>
            <person name="Walter F."/>
            <person name="Albersmeier A."/>
            <person name="Kalinowski J."/>
            <person name="Ruckert C."/>
        </authorList>
    </citation>
    <scope>NUCLEOTIDE SEQUENCE [LARGE SCALE GENOMIC DNA]</scope>
    <source>
        <strain evidence="1 2">CGMCC 4.7215</strain>
    </source>
</reference>
<comment type="caution">
    <text evidence="1">The sequence shown here is derived from an EMBL/GenBank/DDBJ whole genome shotgun (WGS) entry which is preliminary data.</text>
</comment>
<gene>
    <name evidence="1" type="ORF">ACFQJ7_01105</name>
</gene>
<evidence type="ECO:0008006" key="3">
    <source>
        <dbReference type="Google" id="ProtNLM"/>
    </source>
</evidence>